<sequence length="262" mass="30047">MTKEVVQIYYLNKDPRKNPTKIIAMIGVGLVFIVFLYLIISKVWGLSFFPQQEIKDFPIKGVQVSADEGHLDWQSIEESKLSFGYIQATEGSSYQDDQFMVNWDRIKGTNLRHGASHYFSFDSPGATQAENFLQVYQPTNSDLPPAIIIEFYGNKQQNPPDKTNVETELKAFISTVSEATQQQLVLCTNRDIYERYINRKFPETLIWLVDTTSSPDIKEPIKWSFWEYTEDGTLGNKAIKQNSLDLVVYRGSEAEFKALGQK</sequence>
<dbReference type="PANTHER" id="PTHR34135">
    <property type="entry name" value="LYSOZYME"/>
    <property type="match status" value="1"/>
</dbReference>
<keyword evidence="2" id="KW-0812">Transmembrane</keyword>
<dbReference type="InterPro" id="IPR017853">
    <property type="entry name" value="GH"/>
</dbReference>
<dbReference type="GO" id="GO:0016052">
    <property type="term" value="P:carbohydrate catabolic process"/>
    <property type="evidence" value="ECO:0007669"/>
    <property type="project" value="TreeGrafter"/>
</dbReference>
<organism evidence="3 4">
    <name type="scientific">Carnobacterium maltaromaticum</name>
    <name type="common">Carnobacterium piscicola</name>
    <dbReference type="NCBI Taxonomy" id="2751"/>
    <lineage>
        <taxon>Bacteria</taxon>
        <taxon>Bacillati</taxon>
        <taxon>Bacillota</taxon>
        <taxon>Bacilli</taxon>
        <taxon>Lactobacillales</taxon>
        <taxon>Carnobacteriaceae</taxon>
        <taxon>Carnobacterium</taxon>
    </lineage>
</organism>
<dbReference type="Gene3D" id="3.20.20.80">
    <property type="entry name" value="Glycosidases"/>
    <property type="match status" value="1"/>
</dbReference>
<feature type="transmembrane region" description="Helical" evidence="2">
    <location>
        <begin position="22"/>
        <end position="40"/>
    </location>
</feature>
<gene>
    <name evidence="3" type="ORF">RAK27_08350</name>
</gene>
<dbReference type="GO" id="GO:0009253">
    <property type="term" value="P:peptidoglycan catabolic process"/>
    <property type="evidence" value="ECO:0007669"/>
    <property type="project" value="InterPro"/>
</dbReference>
<dbReference type="InterPro" id="IPR002053">
    <property type="entry name" value="Glyco_hydro_25"/>
</dbReference>
<dbReference type="PROSITE" id="PS51904">
    <property type="entry name" value="GLYCOSYL_HYDROL_F25_2"/>
    <property type="match status" value="1"/>
</dbReference>
<dbReference type="Proteomes" id="UP001290462">
    <property type="component" value="Unassembled WGS sequence"/>
</dbReference>
<comment type="caution">
    <text evidence="3">The sequence shown here is derived from an EMBL/GenBank/DDBJ whole genome shotgun (WGS) entry which is preliminary data.</text>
</comment>
<dbReference type="SUPFAM" id="SSF51445">
    <property type="entry name" value="(Trans)glycosidases"/>
    <property type="match status" value="1"/>
</dbReference>
<reference evidence="3" key="1">
    <citation type="submission" date="2023-08" db="EMBL/GenBank/DDBJ databases">
        <title>Genomic characterization of piscicolin 126 produced by Carnobacterium maltaromaticum CM22 strain isolated from salmon (Salmo salar).</title>
        <authorList>
            <person name="Gonzalez-Gragera E."/>
            <person name="Garcia-Lopez J.D."/>
            <person name="Teso-Perez C."/>
            <person name="Gimenez-Hernandez I."/>
            <person name="Peralta-Sanchez J.M."/>
            <person name="Valdivia E."/>
            <person name="Montalban-Lopez M."/>
            <person name="Martin-Platero A.M."/>
            <person name="Banos A."/>
            <person name="Martinez-Bueno M."/>
        </authorList>
    </citation>
    <scope>NUCLEOTIDE SEQUENCE</scope>
    <source>
        <strain evidence="3">CM22</strain>
    </source>
</reference>
<dbReference type="RefSeq" id="WP_322808855.1">
    <property type="nucleotide sequence ID" value="NZ_JAVBVO010000003.1"/>
</dbReference>
<evidence type="ECO:0000256" key="2">
    <source>
        <dbReference type="SAM" id="Phobius"/>
    </source>
</evidence>
<dbReference type="Pfam" id="PF01183">
    <property type="entry name" value="Glyco_hydro_25"/>
    <property type="match status" value="1"/>
</dbReference>
<dbReference type="EMBL" id="JAVBVO010000003">
    <property type="protein sequence ID" value="MDZ5758661.1"/>
    <property type="molecule type" value="Genomic_DNA"/>
</dbReference>
<keyword evidence="2" id="KW-0472">Membrane</keyword>
<protein>
    <submittedName>
        <fullName evidence="3">GH25 family lysozyme</fullName>
    </submittedName>
</protein>
<dbReference type="GO" id="GO:0003796">
    <property type="term" value="F:lysozyme activity"/>
    <property type="evidence" value="ECO:0007669"/>
    <property type="project" value="InterPro"/>
</dbReference>
<evidence type="ECO:0000256" key="1">
    <source>
        <dbReference type="ARBA" id="ARBA00010646"/>
    </source>
</evidence>
<accession>A0AAW9K5Y8</accession>
<dbReference type="AlphaFoldDB" id="A0AAW9K5Y8"/>
<dbReference type="GO" id="GO:0016998">
    <property type="term" value="P:cell wall macromolecule catabolic process"/>
    <property type="evidence" value="ECO:0007669"/>
    <property type="project" value="InterPro"/>
</dbReference>
<evidence type="ECO:0000313" key="4">
    <source>
        <dbReference type="Proteomes" id="UP001290462"/>
    </source>
</evidence>
<keyword evidence="2" id="KW-1133">Transmembrane helix</keyword>
<evidence type="ECO:0000313" key="3">
    <source>
        <dbReference type="EMBL" id="MDZ5758661.1"/>
    </source>
</evidence>
<name>A0AAW9K5Y8_CARML</name>
<comment type="similarity">
    <text evidence="1">Belongs to the glycosyl hydrolase 25 family.</text>
</comment>
<dbReference type="PANTHER" id="PTHR34135:SF2">
    <property type="entry name" value="LYSOZYME"/>
    <property type="match status" value="1"/>
</dbReference>
<proteinExistence type="inferred from homology"/>